<evidence type="ECO:0000256" key="1">
    <source>
        <dbReference type="SAM" id="Phobius"/>
    </source>
</evidence>
<gene>
    <name evidence="2" type="ORF">DI556_00945</name>
</gene>
<feature type="transmembrane region" description="Helical" evidence="1">
    <location>
        <begin position="134"/>
        <end position="153"/>
    </location>
</feature>
<keyword evidence="1" id="KW-0812">Transmembrane</keyword>
<comment type="caution">
    <text evidence="2">The sequence shown here is derived from an EMBL/GenBank/DDBJ whole genome shotgun (WGS) entry which is preliminary data.</text>
</comment>
<keyword evidence="1" id="KW-0472">Membrane</keyword>
<evidence type="ECO:0008006" key="4">
    <source>
        <dbReference type="Google" id="ProtNLM"/>
    </source>
</evidence>
<organism evidence="2 3">
    <name type="scientific">Rhodovulum sulfidophilum</name>
    <name type="common">Rhodobacter sulfidophilus</name>
    <dbReference type="NCBI Taxonomy" id="35806"/>
    <lineage>
        <taxon>Bacteria</taxon>
        <taxon>Pseudomonadati</taxon>
        <taxon>Pseudomonadota</taxon>
        <taxon>Alphaproteobacteria</taxon>
        <taxon>Rhodobacterales</taxon>
        <taxon>Paracoccaceae</taxon>
        <taxon>Rhodovulum</taxon>
    </lineage>
</organism>
<dbReference type="EMBL" id="QFPW01000001">
    <property type="protein sequence ID" value="PZQ52260.1"/>
    <property type="molecule type" value="Genomic_DNA"/>
</dbReference>
<reference evidence="2 3" key="1">
    <citation type="submission" date="2017-08" db="EMBL/GenBank/DDBJ databases">
        <title>Infants hospitalized years apart are colonized by the same room-sourced microbial strains.</title>
        <authorList>
            <person name="Brooks B."/>
            <person name="Olm M.R."/>
            <person name="Firek B.A."/>
            <person name="Baker R."/>
            <person name="Thomas B.C."/>
            <person name="Morowitz M.J."/>
            <person name="Banfield J.F."/>
        </authorList>
    </citation>
    <scope>NUCLEOTIDE SEQUENCE [LARGE SCALE GENOMIC DNA]</scope>
    <source>
        <strain evidence="2">S2_005_002_R2_34</strain>
    </source>
</reference>
<dbReference type="InterPro" id="IPR021125">
    <property type="entry name" value="DUF2127"/>
</dbReference>
<dbReference type="AlphaFoldDB" id="A0A2W5QL62"/>
<feature type="transmembrane region" description="Helical" evidence="1">
    <location>
        <begin position="20"/>
        <end position="44"/>
    </location>
</feature>
<evidence type="ECO:0000313" key="2">
    <source>
        <dbReference type="EMBL" id="PZQ52260.1"/>
    </source>
</evidence>
<accession>A0A2W5QL62</accession>
<feature type="transmembrane region" description="Helical" evidence="1">
    <location>
        <begin position="85"/>
        <end position="105"/>
    </location>
</feature>
<dbReference type="Pfam" id="PF09900">
    <property type="entry name" value="DUF2127"/>
    <property type="match status" value="1"/>
</dbReference>
<evidence type="ECO:0000313" key="3">
    <source>
        <dbReference type="Proteomes" id="UP000249185"/>
    </source>
</evidence>
<proteinExistence type="predicted"/>
<protein>
    <recommendedName>
        <fullName evidence="4">DUF2127 domain-containing protein</fullName>
    </recommendedName>
</protein>
<name>A0A2W5QL62_RHOSU</name>
<dbReference type="Proteomes" id="UP000249185">
    <property type="component" value="Unassembled WGS sequence"/>
</dbReference>
<feature type="transmembrane region" description="Helical" evidence="1">
    <location>
        <begin position="110"/>
        <end position="128"/>
    </location>
</feature>
<sequence>MTRSATEASARRSRWLHRGFEGGILLKGAVAALEVSAGALLLLFGRQAAAFADAVTTGSVLVHPRPFSFCLVHIAAGLASGGEHFYALFFLAHGLVKGLAVIALLRRAPYAQPFAVSVLAGFVAYQLFHYVQSGSVGLLVISAFDLLLIYLILREYRPAPPGSA</sequence>
<keyword evidence="1" id="KW-1133">Transmembrane helix</keyword>